<dbReference type="SUPFAM" id="SSF52058">
    <property type="entry name" value="L domain-like"/>
    <property type="match status" value="1"/>
</dbReference>
<dbReference type="EnsemblMetazoa" id="AMEM015644-RA">
    <property type="protein sequence ID" value="AMEM015644-PA"/>
    <property type="gene ID" value="AMEM015644"/>
</dbReference>
<proteinExistence type="predicted"/>
<accession>A0A182VIQ2</accession>
<evidence type="ECO:0000313" key="4">
    <source>
        <dbReference type="Proteomes" id="UP000075903"/>
    </source>
</evidence>
<name>A0A182VIQ2_ANOME</name>
<sequence>MENLEKLENLRILSLYGNRITRVENVDKLERLVILSVGRNNINTLDGLERLRRELIDILEHERIEIIERTKAAKERDDEIRLSKSFVEHLNGHQLFESLFQGDPEGAALLSIGAEAVDLKNE</sequence>
<dbReference type="Pfam" id="PF12799">
    <property type="entry name" value="LRR_4"/>
    <property type="match status" value="1"/>
</dbReference>
<dbReference type="Gene3D" id="3.80.10.10">
    <property type="entry name" value="Ribonuclease Inhibitor"/>
    <property type="match status" value="1"/>
</dbReference>
<protein>
    <recommendedName>
        <fullName evidence="5">Dynein assembly factor 1, axonemal homolog</fullName>
    </recommendedName>
</protein>
<dbReference type="PROSITE" id="PS51450">
    <property type="entry name" value="LRR"/>
    <property type="match status" value="1"/>
</dbReference>
<keyword evidence="2" id="KW-0677">Repeat</keyword>
<dbReference type="InterPro" id="IPR032675">
    <property type="entry name" value="LRR_dom_sf"/>
</dbReference>
<evidence type="ECO:0000313" key="3">
    <source>
        <dbReference type="EnsemblMetazoa" id="AMEM015644-PA"/>
    </source>
</evidence>
<keyword evidence="4" id="KW-1185">Reference proteome</keyword>
<dbReference type="VEuPathDB" id="VectorBase:AMEM21_013166"/>
<dbReference type="SMART" id="SM00365">
    <property type="entry name" value="LRR_SD22"/>
    <property type="match status" value="2"/>
</dbReference>
<evidence type="ECO:0000256" key="2">
    <source>
        <dbReference type="ARBA" id="ARBA00022737"/>
    </source>
</evidence>
<dbReference type="AlphaFoldDB" id="A0A182VIQ2"/>
<keyword evidence="1" id="KW-0433">Leucine-rich repeat</keyword>
<dbReference type="VEuPathDB" id="VectorBase:AMEM015644"/>
<organism evidence="3 4">
    <name type="scientific">Anopheles merus</name>
    <name type="common">Mosquito</name>
    <dbReference type="NCBI Taxonomy" id="30066"/>
    <lineage>
        <taxon>Eukaryota</taxon>
        <taxon>Metazoa</taxon>
        <taxon>Ecdysozoa</taxon>
        <taxon>Arthropoda</taxon>
        <taxon>Hexapoda</taxon>
        <taxon>Insecta</taxon>
        <taxon>Pterygota</taxon>
        <taxon>Neoptera</taxon>
        <taxon>Endopterygota</taxon>
        <taxon>Diptera</taxon>
        <taxon>Nematocera</taxon>
        <taxon>Culicoidea</taxon>
        <taxon>Culicidae</taxon>
        <taxon>Anophelinae</taxon>
        <taxon>Anopheles</taxon>
    </lineage>
</organism>
<evidence type="ECO:0000256" key="1">
    <source>
        <dbReference type="ARBA" id="ARBA00022614"/>
    </source>
</evidence>
<dbReference type="STRING" id="30066.A0A182VIQ2"/>
<evidence type="ECO:0008006" key="5">
    <source>
        <dbReference type="Google" id="ProtNLM"/>
    </source>
</evidence>
<reference evidence="3" key="1">
    <citation type="submission" date="2020-05" db="UniProtKB">
        <authorList>
            <consortium name="EnsemblMetazoa"/>
        </authorList>
    </citation>
    <scope>IDENTIFICATION</scope>
    <source>
        <strain evidence="3">MAF</strain>
    </source>
</reference>
<dbReference type="InterPro" id="IPR025875">
    <property type="entry name" value="Leu-rich_rpt_4"/>
</dbReference>
<dbReference type="InterPro" id="IPR001611">
    <property type="entry name" value="Leu-rich_rpt"/>
</dbReference>
<dbReference type="Proteomes" id="UP000075903">
    <property type="component" value="Unassembled WGS sequence"/>
</dbReference>